<dbReference type="AlphaFoldDB" id="A0A813LBR9"/>
<evidence type="ECO:0000259" key="1">
    <source>
        <dbReference type="Pfam" id="PF01612"/>
    </source>
</evidence>
<dbReference type="PANTHER" id="PTHR47765:SF2">
    <property type="entry name" value="EXONUCLEASE MUT-7 HOMOLOG"/>
    <property type="match status" value="1"/>
</dbReference>
<dbReference type="InterPro" id="IPR012337">
    <property type="entry name" value="RNaseH-like_sf"/>
</dbReference>
<organism evidence="2 3">
    <name type="scientific">Polarella glacialis</name>
    <name type="common">Dinoflagellate</name>
    <dbReference type="NCBI Taxonomy" id="89957"/>
    <lineage>
        <taxon>Eukaryota</taxon>
        <taxon>Sar</taxon>
        <taxon>Alveolata</taxon>
        <taxon>Dinophyceae</taxon>
        <taxon>Suessiales</taxon>
        <taxon>Suessiaceae</taxon>
        <taxon>Polarella</taxon>
    </lineage>
</organism>
<feature type="non-terminal residue" evidence="2">
    <location>
        <position position="124"/>
    </location>
</feature>
<evidence type="ECO:0000313" key="3">
    <source>
        <dbReference type="Proteomes" id="UP000626109"/>
    </source>
</evidence>
<comment type="caution">
    <text evidence="2">The sequence shown here is derived from an EMBL/GenBank/DDBJ whole genome shotgun (WGS) entry which is preliminary data.</text>
</comment>
<reference evidence="2" key="1">
    <citation type="submission" date="2021-02" db="EMBL/GenBank/DDBJ databases">
        <authorList>
            <person name="Dougan E. K."/>
            <person name="Rhodes N."/>
            <person name="Thang M."/>
            <person name="Chan C."/>
        </authorList>
    </citation>
    <scope>NUCLEOTIDE SEQUENCE</scope>
</reference>
<dbReference type="PANTHER" id="PTHR47765">
    <property type="entry name" value="3'-5' EXONUCLEASE DOMAIN-CONTAINING PROTEIN"/>
    <property type="match status" value="1"/>
</dbReference>
<dbReference type="Gene3D" id="3.30.420.10">
    <property type="entry name" value="Ribonuclease H-like superfamily/Ribonuclease H"/>
    <property type="match status" value="1"/>
</dbReference>
<evidence type="ECO:0000313" key="2">
    <source>
        <dbReference type="EMBL" id="CAE8720846.1"/>
    </source>
</evidence>
<dbReference type="Proteomes" id="UP000626109">
    <property type="component" value="Unassembled WGS sequence"/>
</dbReference>
<protein>
    <recommendedName>
        <fullName evidence="1">3'-5' exonuclease domain-containing protein</fullName>
    </recommendedName>
</protein>
<dbReference type="Pfam" id="PF01612">
    <property type="entry name" value="DNA_pol_A_exo1"/>
    <property type="match status" value="1"/>
</dbReference>
<sequence>LLSWLAGHPEVRLLGFAFMQDAVRLAALLPTAQEAKDFELAVEDLQRSAMALRPLVGAFAGKMPGLRRVSEALLGLTLDKSLQCSDWDQRPLSSEQLSYAAADAAVLLELAAAIDKQSHFSFSI</sequence>
<dbReference type="GO" id="GO:0003676">
    <property type="term" value="F:nucleic acid binding"/>
    <property type="evidence" value="ECO:0007669"/>
    <property type="project" value="InterPro"/>
</dbReference>
<dbReference type="GO" id="GO:0006139">
    <property type="term" value="P:nucleobase-containing compound metabolic process"/>
    <property type="evidence" value="ECO:0007669"/>
    <property type="project" value="InterPro"/>
</dbReference>
<dbReference type="EMBL" id="CAJNNW010033898">
    <property type="protein sequence ID" value="CAE8720846.1"/>
    <property type="molecule type" value="Genomic_DNA"/>
</dbReference>
<dbReference type="GO" id="GO:0008408">
    <property type="term" value="F:3'-5' exonuclease activity"/>
    <property type="evidence" value="ECO:0007669"/>
    <property type="project" value="InterPro"/>
</dbReference>
<gene>
    <name evidence="2" type="ORF">PGLA2088_LOCUS41568</name>
</gene>
<accession>A0A813LBR9</accession>
<dbReference type="InterPro" id="IPR052408">
    <property type="entry name" value="Exonuclease_MUT-7-like"/>
</dbReference>
<proteinExistence type="predicted"/>
<name>A0A813LBR9_POLGL</name>
<feature type="domain" description="3'-5' exonuclease" evidence="1">
    <location>
        <begin position="65"/>
        <end position="117"/>
    </location>
</feature>
<dbReference type="SUPFAM" id="SSF53098">
    <property type="entry name" value="Ribonuclease H-like"/>
    <property type="match status" value="1"/>
</dbReference>
<dbReference type="InterPro" id="IPR036397">
    <property type="entry name" value="RNaseH_sf"/>
</dbReference>
<dbReference type="InterPro" id="IPR002562">
    <property type="entry name" value="3'-5'_exonuclease_dom"/>
</dbReference>
<feature type="non-terminal residue" evidence="2">
    <location>
        <position position="1"/>
    </location>
</feature>